<dbReference type="Gene3D" id="3.40.50.300">
    <property type="entry name" value="P-loop containing nucleotide triphosphate hydrolases"/>
    <property type="match status" value="1"/>
</dbReference>
<evidence type="ECO:0000313" key="3">
    <source>
        <dbReference type="Proteomes" id="UP000265768"/>
    </source>
</evidence>
<dbReference type="EMBL" id="QZEY01000002">
    <property type="protein sequence ID" value="RJL34306.1"/>
    <property type="molecule type" value="Genomic_DNA"/>
</dbReference>
<feature type="domain" description="NB-ARC" evidence="1">
    <location>
        <begin position="35"/>
        <end position="121"/>
    </location>
</feature>
<reference evidence="2 3" key="1">
    <citation type="submission" date="2018-09" db="EMBL/GenBank/DDBJ databases">
        <title>YIM 75507 draft genome.</title>
        <authorList>
            <person name="Tang S."/>
            <person name="Feng Y."/>
        </authorList>
    </citation>
    <scope>NUCLEOTIDE SEQUENCE [LARGE SCALE GENOMIC DNA]</scope>
    <source>
        <strain evidence="2 3">YIM 75507</strain>
    </source>
</reference>
<dbReference type="SUPFAM" id="SSF52540">
    <property type="entry name" value="P-loop containing nucleoside triphosphate hydrolases"/>
    <property type="match status" value="1"/>
</dbReference>
<comment type="caution">
    <text evidence="2">The sequence shown here is derived from an EMBL/GenBank/DDBJ whole genome shotgun (WGS) entry which is preliminary data.</text>
</comment>
<organism evidence="2 3">
    <name type="scientific">Bailinhaonella thermotolerans</name>
    <dbReference type="NCBI Taxonomy" id="1070861"/>
    <lineage>
        <taxon>Bacteria</taxon>
        <taxon>Bacillati</taxon>
        <taxon>Actinomycetota</taxon>
        <taxon>Actinomycetes</taxon>
        <taxon>Streptosporangiales</taxon>
        <taxon>Streptosporangiaceae</taxon>
        <taxon>Bailinhaonella</taxon>
    </lineage>
</organism>
<dbReference type="InterPro" id="IPR011990">
    <property type="entry name" value="TPR-like_helical_dom_sf"/>
</dbReference>
<evidence type="ECO:0000259" key="1">
    <source>
        <dbReference type="Pfam" id="PF00931"/>
    </source>
</evidence>
<name>A0A3A4BSL2_9ACTN</name>
<accession>A0A3A4BSL2</accession>
<dbReference type="RefSeq" id="WP_119925607.1">
    <property type="nucleotide sequence ID" value="NZ_QZEY01000002.1"/>
</dbReference>
<gene>
    <name evidence="2" type="ORF">D5H75_07600</name>
</gene>
<dbReference type="Proteomes" id="UP000265768">
    <property type="component" value="Unassembled WGS sequence"/>
</dbReference>
<dbReference type="InterPro" id="IPR027417">
    <property type="entry name" value="P-loop_NTPase"/>
</dbReference>
<keyword evidence="3" id="KW-1185">Reference proteome</keyword>
<dbReference type="Gene3D" id="1.25.40.10">
    <property type="entry name" value="Tetratricopeptide repeat domain"/>
    <property type="match status" value="1"/>
</dbReference>
<protein>
    <submittedName>
        <fullName evidence="2">ATPase</fullName>
    </submittedName>
</protein>
<sequence>MEAPAGWRRQGNLPAELTSFVGRAPVLSSLTRLIREHRMVTVTGIGGVGKTRVALRAAASMGEEFPDGVWLVNLSRLQDPALVAHAMIEELGLVDSSPRTEAEFLVESLAGKRMLLVLDTCEHLVAACASIVDRLLRSAPGVSVLATSRQHLNVPGEHAFVVSPWDVPPPGAPLEELIGSDPLRLFAERAASVSPGFTVDASNAETVADICRRVDGIPLAIELAAVRLRVLSVEQIRTLLGDRFAVLSGGSRTSLPRHQTLRGAVGWSHEQCEPTERLLWARLAVFAGDFDLEAAAQVCCDHQVPPGELLDLLTGLVEKSVLLSEERAGERRYRLLDTLRDYGAEWLGQLGETDAMHRRHRDHYMRLAKQAEEAWSGPDQIIWFARMRREHANLRASLDFSLNTPGEEKHALDMLAALWFLWMACGLPKEGRHYLDRALNACRQPSPERCKALWVSSYLASAQGDFEAAIDAADECTADGVQIGDASAVVFATKMRGTVAFLQNDLPRASAYLGAAIEFHGTSPGTERKLNPGLLPAIVELALVLTARDEPQEAVPLLRDCLSLCEDRGELWLRSYARYALALAQRALGDVEGAAHNARESLRIKRRFHDVVGSVLGIEALAWLSLEEGDADRASRLLGAAQANWQTFGLPLFGSPFFTQEHGTVENKCRDSLGDQGYEHAFSEGSKLALDDAITYATGEPQPAG</sequence>
<evidence type="ECO:0000313" key="2">
    <source>
        <dbReference type="EMBL" id="RJL34306.1"/>
    </source>
</evidence>
<dbReference type="PRINTS" id="PR00364">
    <property type="entry name" value="DISEASERSIST"/>
</dbReference>
<dbReference type="GO" id="GO:0043531">
    <property type="term" value="F:ADP binding"/>
    <property type="evidence" value="ECO:0007669"/>
    <property type="project" value="InterPro"/>
</dbReference>
<dbReference type="Pfam" id="PF00931">
    <property type="entry name" value="NB-ARC"/>
    <property type="match status" value="1"/>
</dbReference>
<dbReference type="SUPFAM" id="SSF48452">
    <property type="entry name" value="TPR-like"/>
    <property type="match status" value="2"/>
</dbReference>
<dbReference type="OrthoDB" id="3194665at2"/>
<dbReference type="InterPro" id="IPR002182">
    <property type="entry name" value="NB-ARC"/>
</dbReference>
<dbReference type="PANTHER" id="PTHR47691:SF3">
    <property type="entry name" value="HTH-TYPE TRANSCRIPTIONAL REGULATOR RV0890C-RELATED"/>
    <property type="match status" value="1"/>
</dbReference>
<proteinExistence type="predicted"/>
<dbReference type="AlphaFoldDB" id="A0A3A4BSL2"/>
<dbReference type="PANTHER" id="PTHR47691">
    <property type="entry name" value="REGULATOR-RELATED"/>
    <property type="match status" value="1"/>
</dbReference>